<reference evidence="1" key="1">
    <citation type="journal article" date="2015" name="Nature">
        <title>Complex archaea that bridge the gap between prokaryotes and eukaryotes.</title>
        <authorList>
            <person name="Spang A."/>
            <person name="Saw J.H."/>
            <person name="Jorgensen S.L."/>
            <person name="Zaremba-Niedzwiedzka K."/>
            <person name="Martijn J."/>
            <person name="Lind A.E."/>
            <person name="van Eijk R."/>
            <person name="Schleper C."/>
            <person name="Guy L."/>
            <person name="Ettema T.J."/>
        </authorList>
    </citation>
    <scope>NUCLEOTIDE SEQUENCE</scope>
</reference>
<dbReference type="AlphaFoldDB" id="A0A0F8XUD3"/>
<sequence>MDEAEGADELSGLSEGQVESRLTPLIYLWRQRFILDRAGIAAMPAYPFSNRGFGKLVKEIASRSRGSYRPLPDEVAIPIMNTAQHMLGVPAEDVLRLQEKCDAAYDYTFERFKQHSVHHQELKVQAAQRVVAEQFHFSEIDGVPWHPSIGPDERSTVEC</sequence>
<feature type="non-terminal residue" evidence="1">
    <location>
        <position position="159"/>
    </location>
</feature>
<gene>
    <name evidence="1" type="ORF">LCGC14_2980110</name>
</gene>
<evidence type="ECO:0000313" key="1">
    <source>
        <dbReference type="EMBL" id="KKK64845.1"/>
    </source>
</evidence>
<dbReference type="EMBL" id="LAZR01060839">
    <property type="protein sequence ID" value="KKK64845.1"/>
    <property type="molecule type" value="Genomic_DNA"/>
</dbReference>
<comment type="caution">
    <text evidence="1">The sequence shown here is derived from an EMBL/GenBank/DDBJ whole genome shotgun (WGS) entry which is preliminary data.</text>
</comment>
<proteinExistence type="predicted"/>
<organism evidence="1">
    <name type="scientific">marine sediment metagenome</name>
    <dbReference type="NCBI Taxonomy" id="412755"/>
    <lineage>
        <taxon>unclassified sequences</taxon>
        <taxon>metagenomes</taxon>
        <taxon>ecological metagenomes</taxon>
    </lineage>
</organism>
<accession>A0A0F8XUD3</accession>
<name>A0A0F8XUD3_9ZZZZ</name>
<protein>
    <submittedName>
        <fullName evidence="1">Uncharacterized protein</fullName>
    </submittedName>
</protein>